<comment type="caution">
    <text evidence="2">The sequence shown here is derived from an EMBL/GenBank/DDBJ whole genome shotgun (WGS) entry which is preliminary data.</text>
</comment>
<name>A0AA45WNX7_9BACL</name>
<feature type="domain" description="Serine aminopeptidase S33" evidence="1">
    <location>
        <begin position="26"/>
        <end position="291"/>
    </location>
</feature>
<dbReference type="Pfam" id="PF12146">
    <property type="entry name" value="Hydrolase_4"/>
    <property type="match status" value="1"/>
</dbReference>
<dbReference type="EMBL" id="FXTU01000003">
    <property type="protein sequence ID" value="SMP19927.1"/>
    <property type="molecule type" value="Genomic_DNA"/>
</dbReference>
<keyword evidence="3" id="KW-1185">Reference proteome</keyword>
<keyword evidence="2" id="KW-0378">Hydrolase</keyword>
<dbReference type="Gene3D" id="3.40.50.1820">
    <property type="entry name" value="alpha/beta hydrolase"/>
    <property type="match status" value="1"/>
</dbReference>
<dbReference type="InterPro" id="IPR029058">
    <property type="entry name" value="AB_hydrolase_fold"/>
</dbReference>
<sequence length="316" mass="35221">MKPVSFTFPSSDGVKIHVNKWMSGPKAKGIVQIAHGMAEHSGRYADFAAVLTEAGYHVYANDHRGLGKSAGSCEVLGHFADENGWELAVDDMYRLTKLIKDEVPNLPLFLFGHSMGSFLSRTYVQQHGEELAGLILSGTGAGRRVMSSLGILIAKIECRLRGKRARSVLMNTLSFGNFNKPFRPARTPFDWLSRDPQEVDKYVQDPLCGEVPTANFFCDLLTGIKQMDEAEGLARIPKELSIFLLSGDKDPVGQNGKGVRKTYQQFKQIGIKDVVLKLYPDGRHEMLNETNKEEVYRDILAWLDTRVARTSGHSEM</sequence>
<dbReference type="PANTHER" id="PTHR11614">
    <property type="entry name" value="PHOSPHOLIPASE-RELATED"/>
    <property type="match status" value="1"/>
</dbReference>
<dbReference type="Proteomes" id="UP001157946">
    <property type="component" value="Unassembled WGS sequence"/>
</dbReference>
<dbReference type="GO" id="GO:0016787">
    <property type="term" value="F:hydrolase activity"/>
    <property type="evidence" value="ECO:0007669"/>
    <property type="project" value="UniProtKB-KW"/>
</dbReference>
<gene>
    <name evidence="2" type="ORF">SAMN06265361_103327</name>
</gene>
<dbReference type="AlphaFoldDB" id="A0AA45WNX7"/>
<reference evidence="2" key="1">
    <citation type="submission" date="2017-05" db="EMBL/GenBank/DDBJ databases">
        <authorList>
            <person name="Varghese N."/>
            <person name="Submissions S."/>
        </authorList>
    </citation>
    <scope>NUCLEOTIDE SEQUENCE</scope>
    <source>
        <strain evidence="2">DSM 45262</strain>
    </source>
</reference>
<evidence type="ECO:0000313" key="2">
    <source>
        <dbReference type="EMBL" id="SMP19927.1"/>
    </source>
</evidence>
<organism evidence="2 3">
    <name type="scientific">Laceyella tengchongensis</name>
    <dbReference type="NCBI Taxonomy" id="574699"/>
    <lineage>
        <taxon>Bacteria</taxon>
        <taxon>Bacillati</taxon>
        <taxon>Bacillota</taxon>
        <taxon>Bacilli</taxon>
        <taxon>Bacillales</taxon>
        <taxon>Thermoactinomycetaceae</taxon>
        <taxon>Laceyella</taxon>
    </lineage>
</organism>
<accession>A0AA45WNX7</accession>
<evidence type="ECO:0000313" key="3">
    <source>
        <dbReference type="Proteomes" id="UP001157946"/>
    </source>
</evidence>
<protein>
    <submittedName>
        <fullName evidence="2">Lysophospholipase, alpha-beta hydrolase superfamily</fullName>
    </submittedName>
</protein>
<evidence type="ECO:0000259" key="1">
    <source>
        <dbReference type="Pfam" id="PF12146"/>
    </source>
</evidence>
<proteinExistence type="predicted"/>
<dbReference type="SUPFAM" id="SSF53474">
    <property type="entry name" value="alpha/beta-Hydrolases"/>
    <property type="match status" value="1"/>
</dbReference>
<dbReference type="InterPro" id="IPR022742">
    <property type="entry name" value="Hydrolase_4"/>
</dbReference>
<dbReference type="InterPro" id="IPR051044">
    <property type="entry name" value="MAG_DAG_Lipase"/>
</dbReference>